<dbReference type="EMBL" id="JAWDID010000022">
    <property type="protein sequence ID" value="MDU0341311.1"/>
    <property type="molecule type" value="Genomic_DNA"/>
</dbReference>
<reference evidence="3 4" key="1">
    <citation type="submission" date="2023-09" db="EMBL/GenBank/DDBJ databases">
        <title>Whole genome shotgun sequencing (WGS) of Bosea sp. ZW T0_25, isolated from stored onions (Allium cepa).</title>
        <authorList>
            <person name="Stoll D.A."/>
            <person name="Huch M."/>
        </authorList>
    </citation>
    <scope>NUCLEOTIDE SEQUENCE [LARGE SCALE GENOMIC DNA]</scope>
    <source>
        <strain evidence="3 4">ZW T0_25</strain>
    </source>
</reference>
<comment type="caution">
    <text evidence="3">The sequence shown here is derived from an EMBL/GenBank/DDBJ whole genome shotgun (WGS) entry which is preliminary data.</text>
</comment>
<gene>
    <name evidence="3" type="ORF">RKE40_15535</name>
</gene>
<dbReference type="Gene3D" id="3.30.360.10">
    <property type="entry name" value="Dihydrodipicolinate Reductase, domain 2"/>
    <property type="match status" value="1"/>
</dbReference>
<dbReference type="Pfam" id="PF01408">
    <property type="entry name" value="GFO_IDH_MocA"/>
    <property type="match status" value="1"/>
</dbReference>
<evidence type="ECO:0000313" key="3">
    <source>
        <dbReference type="EMBL" id="MDU0341311.1"/>
    </source>
</evidence>
<feature type="domain" description="Gfo/Idh/MocA-like oxidoreductase N-terminal" evidence="1">
    <location>
        <begin position="3"/>
        <end position="120"/>
    </location>
</feature>
<keyword evidence="4" id="KW-1185">Reference proteome</keyword>
<dbReference type="Gene3D" id="3.40.50.720">
    <property type="entry name" value="NAD(P)-binding Rossmann-like Domain"/>
    <property type="match status" value="1"/>
</dbReference>
<dbReference type="PANTHER" id="PTHR43708">
    <property type="entry name" value="CONSERVED EXPRESSED OXIDOREDUCTASE (EUROFUNG)"/>
    <property type="match status" value="1"/>
</dbReference>
<evidence type="ECO:0000259" key="1">
    <source>
        <dbReference type="Pfam" id="PF01408"/>
    </source>
</evidence>
<protein>
    <submittedName>
        <fullName evidence="3">Gfo/Idh/MocA family oxidoreductase</fullName>
    </submittedName>
</protein>
<dbReference type="InterPro" id="IPR036291">
    <property type="entry name" value="NAD(P)-bd_dom_sf"/>
</dbReference>
<feature type="domain" description="GFO/IDH/MocA-like oxidoreductase" evidence="2">
    <location>
        <begin position="131"/>
        <end position="242"/>
    </location>
</feature>
<dbReference type="InterPro" id="IPR051317">
    <property type="entry name" value="Gfo/Idh/MocA_oxidoreduct"/>
</dbReference>
<evidence type="ECO:0000259" key="2">
    <source>
        <dbReference type="Pfam" id="PF22725"/>
    </source>
</evidence>
<evidence type="ECO:0000313" key="4">
    <source>
        <dbReference type="Proteomes" id="UP001254257"/>
    </source>
</evidence>
<sequence>MTLRVAIAGCGYFSRFHQDAWGRMEDVQVVGVADRDVGKRDAAAALFVGARAFDDAETMLDALRPDLIDIVTPPGTHRALVEAAASRGVRMICQKPLAPTYDEAETIVDIAEQAGVMLAVHENFRFMPWFVETHRLIQDGAIGRPLNITFRLRPGDGQGPKAYLSRQPYFQTMPRFLIHETGIHLIDVFRYLIGEVTGVFARLRRINPVIKGEDAGLVVFDFANGAAGLFDGNRHVDHPSDDTRMTNGVLLVEGDGGVLRLDGYGRLFLRKLRGEEREHPYSWQDRGYGGDCVYGQTRHVVEHLISGAPLVNGGRAYLRNLAIEEAVYRSAEEGRFITI</sequence>
<dbReference type="Pfam" id="PF22725">
    <property type="entry name" value="GFO_IDH_MocA_C3"/>
    <property type="match status" value="1"/>
</dbReference>
<organism evidence="3 4">
    <name type="scientific">Bosea rubneri</name>
    <dbReference type="NCBI Taxonomy" id="3075434"/>
    <lineage>
        <taxon>Bacteria</taxon>
        <taxon>Pseudomonadati</taxon>
        <taxon>Pseudomonadota</taxon>
        <taxon>Alphaproteobacteria</taxon>
        <taxon>Hyphomicrobiales</taxon>
        <taxon>Boseaceae</taxon>
        <taxon>Bosea</taxon>
    </lineage>
</organism>
<dbReference type="InterPro" id="IPR055170">
    <property type="entry name" value="GFO_IDH_MocA-like_dom"/>
</dbReference>
<dbReference type="SUPFAM" id="SSF51735">
    <property type="entry name" value="NAD(P)-binding Rossmann-fold domains"/>
    <property type="match status" value="1"/>
</dbReference>
<dbReference type="Proteomes" id="UP001254257">
    <property type="component" value="Unassembled WGS sequence"/>
</dbReference>
<dbReference type="InterPro" id="IPR000683">
    <property type="entry name" value="Gfo/Idh/MocA-like_OxRdtase_N"/>
</dbReference>
<proteinExistence type="predicted"/>
<accession>A0ABU3S954</accession>
<dbReference type="PANTHER" id="PTHR43708:SF8">
    <property type="entry name" value="OXIDOREDUCTASE"/>
    <property type="match status" value="1"/>
</dbReference>
<name>A0ABU3S954_9HYPH</name>
<dbReference type="SUPFAM" id="SSF55347">
    <property type="entry name" value="Glyceraldehyde-3-phosphate dehydrogenase-like, C-terminal domain"/>
    <property type="match status" value="1"/>
</dbReference>
<dbReference type="RefSeq" id="WP_316019138.1">
    <property type="nucleotide sequence ID" value="NZ_JAWDID010000022.1"/>
</dbReference>